<sequence length="206" mass="23030">MVATSSCALKIGHLNVRSLTAHLDEVNLLLLREELDVLCLSETWLTDSVDSSMLLFPGYTIRRRDREGRTGGGVALICRNTLKLDVMRVPSAGSTLEAAPDLTSNARVIPCNISDHDLITASITNTKTRHVPVTCTVRSTRRVDTAALCLDLLLADWAEVDRADSITDKWNGFLRVWDPVINQHMPMKTVKMKHRHRPWMDDDAVT</sequence>
<evidence type="ECO:0000313" key="2">
    <source>
        <dbReference type="EMBL" id="KAF0305993.1"/>
    </source>
</evidence>
<dbReference type="Pfam" id="PF03372">
    <property type="entry name" value="Exo_endo_phos"/>
    <property type="match status" value="1"/>
</dbReference>
<comment type="caution">
    <text evidence="2">The sequence shown here is derived from an EMBL/GenBank/DDBJ whole genome shotgun (WGS) entry which is preliminary data.</text>
</comment>
<dbReference type="InterPro" id="IPR036691">
    <property type="entry name" value="Endo/exonu/phosph_ase_sf"/>
</dbReference>
<keyword evidence="3" id="KW-1185">Reference proteome</keyword>
<dbReference type="PANTHER" id="PTHR47510">
    <property type="entry name" value="REVERSE TRANSCRIPTASE DOMAIN-CONTAINING PROTEIN"/>
    <property type="match status" value="1"/>
</dbReference>
<dbReference type="Proteomes" id="UP000440578">
    <property type="component" value="Unassembled WGS sequence"/>
</dbReference>
<dbReference type="EMBL" id="VIIS01000702">
    <property type="protein sequence ID" value="KAF0305993.1"/>
    <property type="molecule type" value="Genomic_DNA"/>
</dbReference>
<dbReference type="InterPro" id="IPR005135">
    <property type="entry name" value="Endo/exonuclease/phosphatase"/>
</dbReference>
<reference evidence="2 3" key="1">
    <citation type="submission" date="2019-07" db="EMBL/GenBank/DDBJ databases">
        <title>Draft genome assembly of a fouling barnacle, Amphibalanus amphitrite (Darwin, 1854): The first reference genome for Thecostraca.</title>
        <authorList>
            <person name="Kim W."/>
        </authorList>
    </citation>
    <scope>NUCLEOTIDE SEQUENCE [LARGE SCALE GENOMIC DNA]</scope>
    <source>
        <strain evidence="2">SNU_AA5</strain>
        <tissue evidence="2">Soma without cirri and trophi</tissue>
    </source>
</reference>
<dbReference type="SUPFAM" id="SSF56219">
    <property type="entry name" value="DNase I-like"/>
    <property type="match status" value="1"/>
</dbReference>
<protein>
    <recommendedName>
        <fullName evidence="1">Endonuclease/exonuclease/phosphatase domain-containing protein</fullName>
    </recommendedName>
</protein>
<evidence type="ECO:0000259" key="1">
    <source>
        <dbReference type="Pfam" id="PF03372"/>
    </source>
</evidence>
<dbReference type="PANTHER" id="PTHR47510:SF3">
    <property type="entry name" value="ENDO_EXONUCLEASE_PHOSPHATASE DOMAIN-CONTAINING PROTEIN"/>
    <property type="match status" value="1"/>
</dbReference>
<dbReference type="OrthoDB" id="6382908at2759"/>
<proteinExistence type="predicted"/>
<dbReference type="GO" id="GO:0003824">
    <property type="term" value="F:catalytic activity"/>
    <property type="evidence" value="ECO:0007669"/>
    <property type="project" value="InterPro"/>
</dbReference>
<accession>A0A6A4WIT5</accession>
<feature type="domain" description="Endonuclease/exonuclease/phosphatase" evidence="1">
    <location>
        <begin position="14"/>
        <end position="113"/>
    </location>
</feature>
<evidence type="ECO:0000313" key="3">
    <source>
        <dbReference type="Proteomes" id="UP000440578"/>
    </source>
</evidence>
<dbReference type="AlphaFoldDB" id="A0A6A4WIT5"/>
<name>A0A6A4WIT5_AMPAM</name>
<dbReference type="Gene3D" id="3.60.10.10">
    <property type="entry name" value="Endonuclease/exonuclease/phosphatase"/>
    <property type="match status" value="1"/>
</dbReference>
<organism evidence="2 3">
    <name type="scientific">Amphibalanus amphitrite</name>
    <name type="common">Striped barnacle</name>
    <name type="synonym">Balanus amphitrite</name>
    <dbReference type="NCBI Taxonomy" id="1232801"/>
    <lineage>
        <taxon>Eukaryota</taxon>
        <taxon>Metazoa</taxon>
        <taxon>Ecdysozoa</taxon>
        <taxon>Arthropoda</taxon>
        <taxon>Crustacea</taxon>
        <taxon>Multicrustacea</taxon>
        <taxon>Cirripedia</taxon>
        <taxon>Thoracica</taxon>
        <taxon>Thoracicalcarea</taxon>
        <taxon>Balanomorpha</taxon>
        <taxon>Balanoidea</taxon>
        <taxon>Balanidae</taxon>
        <taxon>Amphibalaninae</taxon>
        <taxon>Amphibalanus</taxon>
    </lineage>
</organism>
<gene>
    <name evidence="2" type="ORF">FJT64_022458</name>
</gene>